<protein>
    <recommendedName>
        <fullName evidence="7">Zn(2)-C6 fungal-type domain-containing protein</fullName>
    </recommendedName>
</protein>
<evidence type="ECO:0000256" key="5">
    <source>
        <dbReference type="ARBA" id="ARBA00023242"/>
    </source>
</evidence>
<dbReference type="OrthoDB" id="10067394at2759"/>
<accession>A0A1Q5Q9D4</accession>
<dbReference type="RefSeq" id="XP_020120864.1">
    <property type="nucleotide sequence ID" value="XM_020266550.1"/>
</dbReference>
<keyword evidence="2" id="KW-0805">Transcription regulation</keyword>
<gene>
    <name evidence="8" type="ORF">UA08_04248</name>
</gene>
<comment type="caution">
    <text evidence="8">The sequence shown here is derived from an EMBL/GenBank/DDBJ whole genome shotgun (WGS) entry which is preliminary data.</text>
</comment>
<feature type="region of interest" description="Disordered" evidence="6">
    <location>
        <begin position="60"/>
        <end position="88"/>
    </location>
</feature>
<dbReference type="SUPFAM" id="SSF57701">
    <property type="entry name" value="Zn2/Cys6 DNA-binding domain"/>
    <property type="match status" value="1"/>
</dbReference>
<reference evidence="8 9" key="1">
    <citation type="submission" date="2015-06" db="EMBL/GenBank/DDBJ databases">
        <title>Talaromyces atroroseus IBT 11181 draft genome.</title>
        <authorList>
            <person name="Rasmussen K.B."/>
            <person name="Rasmussen S."/>
            <person name="Petersen B."/>
            <person name="Sicheritz-Ponten T."/>
            <person name="Mortensen U.H."/>
            <person name="Thrane U."/>
        </authorList>
    </citation>
    <scope>NUCLEOTIDE SEQUENCE [LARGE SCALE GENOMIC DNA]</scope>
    <source>
        <strain evidence="8 9">IBT 11181</strain>
    </source>
</reference>
<evidence type="ECO:0000313" key="9">
    <source>
        <dbReference type="Proteomes" id="UP000214365"/>
    </source>
</evidence>
<dbReference type="STRING" id="1441469.A0A1Q5Q9D4"/>
<dbReference type="InterPro" id="IPR007219">
    <property type="entry name" value="XnlR_reg_dom"/>
</dbReference>
<dbReference type="PROSITE" id="PS00463">
    <property type="entry name" value="ZN2_CY6_FUNGAL_1"/>
    <property type="match status" value="1"/>
</dbReference>
<proteinExistence type="predicted"/>
<evidence type="ECO:0000313" key="8">
    <source>
        <dbReference type="EMBL" id="OKL60743.1"/>
    </source>
</evidence>
<keyword evidence="1" id="KW-0479">Metal-binding</keyword>
<evidence type="ECO:0000256" key="4">
    <source>
        <dbReference type="ARBA" id="ARBA00023163"/>
    </source>
</evidence>
<dbReference type="CDD" id="cd00067">
    <property type="entry name" value="GAL4"/>
    <property type="match status" value="1"/>
</dbReference>
<dbReference type="Pfam" id="PF04082">
    <property type="entry name" value="Fungal_trans"/>
    <property type="match status" value="1"/>
</dbReference>
<evidence type="ECO:0000259" key="7">
    <source>
        <dbReference type="PROSITE" id="PS50048"/>
    </source>
</evidence>
<dbReference type="EMBL" id="LFMY01000005">
    <property type="protein sequence ID" value="OKL60743.1"/>
    <property type="molecule type" value="Genomic_DNA"/>
</dbReference>
<keyword evidence="9" id="KW-1185">Reference proteome</keyword>
<dbReference type="CDD" id="cd12148">
    <property type="entry name" value="fungal_TF_MHR"/>
    <property type="match status" value="1"/>
</dbReference>
<evidence type="ECO:0000256" key="6">
    <source>
        <dbReference type="SAM" id="MobiDB-lite"/>
    </source>
</evidence>
<dbReference type="GO" id="GO:0006351">
    <property type="term" value="P:DNA-templated transcription"/>
    <property type="evidence" value="ECO:0007669"/>
    <property type="project" value="InterPro"/>
</dbReference>
<dbReference type="InterPro" id="IPR036864">
    <property type="entry name" value="Zn2-C6_fun-type_DNA-bd_sf"/>
</dbReference>
<dbReference type="GeneID" id="31004003"/>
<dbReference type="Pfam" id="PF00172">
    <property type="entry name" value="Zn_clus"/>
    <property type="match status" value="1"/>
</dbReference>
<dbReference type="InterPro" id="IPR001138">
    <property type="entry name" value="Zn2Cys6_DnaBD"/>
</dbReference>
<keyword evidence="3" id="KW-0238">DNA-binding</keyword>
<organism evidence="8 9">
    <name type="scientific">Talaromyces atroroseus</name>
    <dbReference type="NCBI Taxonomy" id="1441469"/>
    <lineage>
        <taxon>Eukaryota</taxon>
        <taxon>Fungi</taxon>
        <taxon>Dikarya</taxon>
        <taxon>Ascomycota</taxon>
        <taxon>Pezizomycotina</taxon>
        <taxon>Eurotiomycetes</taxon>
        <taxon>Eurotiomycetidae</taxon>
        <taxon>Eurotiales</taxon>
        <taxon>Trichocomaceae</taxon>
        <taxon>Talaromyces</taxon>
        <taxon>Talaromyces sect. Trachyspermi</taxon>
    </lineage>
</organism>
<name>A0A1Q5Q9D4_TALAT</name>
<feature type="domain" description="Zn(2)-C6 fungal-type" evidence="7">
    <location>
        <begin position="8"/>
        <end position="38"/>
    </location>
</feature>
<dbReference type="Gene3D" id="4.10.240.10">
    <property type="entry name" value="Zn(2)-C6 fungal-type DNA-binding domain"/>
    <property type="match status" value="1"/>
</dbReference>
<keyword evidence="5" id="KW-0539">Nucleus</keyword>
<dbReference type="GO" id="GO:0000981">
    <property type="term" value="F:DNA-binding transcription factor activity, RNA polymerase II-specific"/>
    <property type="evidence" value="ECO:0007669"/>
    <property type="project" value="InterPro"/>
</dbReference>
<dbReference type="SMART" id="SM00066">
    <property type="entry name" value="GAL4"/>
    <property type="match status" value="1"/>
</dbReference>
<dbReference type="Proteomes" id="UP000214365">
    <property type="component" value="Unassembled WGS sequence"/>
</dbReference>
<evidence type="ECO:0000256" key="1">
    <source>
        <dbReference type="ARBA" id="ARBA00022723"/>
    </source>
</evidence>
<dbReference type="PROSITE" id="PS50048">
    <property type="entry name" value="ZN2_CY6_FUNGAL_2"/>
    <property type="match status" value="1"/>
</dbReference>
<dbReference type="PANTHER" id="PTHR47431:SF2">
    <property type="entry name" value="ZN(II)2CYS6 TRANSCRIPTION FACTOR (EUROFUNG)"/>
    <property type="match status" value="1"/>
</dbReference>
<dbReference type="PANTHER" id="PTHR47431">
    <property type="entry name" value="ZN(II)2CYS6 TRANSCRIPTION FACTOR (EUROFUNG)-RELATED"/>
    <property type="match status" value="1"/>
</dbReference>
<evidence type="ECO:0000256" key="2">
    <source>
        <dbReference type="ARBA" id="ARBA00023015"/>
    </source>
</evidence>
<sequence length="572" mass="64138">MTRPSPLACTECRKHHLKCDANKPSCSRCAEVQSRCVYVPSRRGARRKESNRYRHALTLTNAGGAREAQQSELPIGGHLNGNSSDQQGVEADRWVPDSRLVRLYYENHHPAHPILVPASFYAKRNYPQYLHQVVKFIGCQYSRLVPRDSLYEQTAAVLRNPEKTACMVQALLLYSSIMYARNVFSVADDAFSQAVDIALELGMYQRTFAQTYAAGKELEAESLRRTWWELYCLEVTMASLLQTTNLRCANVPHDVLLPCDESFYGSSPSTIPTPLTLASFRMRVFNGDDDLSPRYSVYTYRIEAISILARVVVLNSLPETHADHLQAVVNAIVSWSNHLPPDKVDVIDTHGNMDEMLFQAHTTIHYAAMLLHLPRGNLRLRFPAATPTLCPVTPYRLSPSFTRHVHDVKATESSKKMSNLLSVRSNVQGCSPFIVFALVLSGIVQITTAESHTPECAEHHHNRVMLVLGCLKQLIPSWPLAEEAYRYLQSVSKQKLILRAQNLSVDEDNTIPLQPVQVGSGPDISSPIVAEDSNNNTSIEMVDPRILSAYMDPTCSDSFLINQMFGYGELFT</sequence>
<evidence type="ECO:0000256" key="3">
    <source>
        <dbReference type="ARBA" id="ARBA00023125"/>
    </source>
</evidence>
<dbReference type="GO" id="GO:0003677">
    <property type="term" value="F:DNA binding"/>
    <property type="evidence" value="ECO:0007669"/>
    <property type="project" value="UniProtKB-KW"/>
</dbReference>
<dbReference type="AlphaFoldDB" id="A0A1Q5Q9D4"/>
<keyword evidence="4" id="KW-0804">Transcription</keyword>
<dbReference type="GO" id="GO:0008270">
    <property type="term" value="F:zinc ion binding"/>
    <property type="evidence" value="ECO:0007669"/>
    <property type="project" value="InterPro"/>
</dbReference>